<dbReference type="PANTHER" id="PTHR35004:SF8">
    <property type="entry name" value="TRANSPOSASE RV3428C-RELATED"/>
    <property type="match status" value="1"/>
</dbReference>
<organism evidence="2 3">
    <name type="scientific">Rhodococcus opacus</name>
    <name type="common">Nocardia opaca</name>
    <dbReference type="NCBI Taxonomy" id="37919"/>
    <lineage>
        <taxon>Bacteria</taxon>
        <taxon>Bacillati</taxon>
        <taxon>Actinomycetota</taxon>
        <taxon>Actinomycetes</taxon>
        <taxon>Mycobacteriales</taxon>
        <taxon>Nocardiaceae</taxon>
        <taxon>Rhodococcus</taxon>
    </lineage>
</organism>
<name>A0ABT4NJP1_RHOOP</name>
<proteinExistence type="predicted"/>
<evidence type="ECO:0000313" key="3">
    <source>
        <dbReference type="Proteomes" id="UP001066327"/>
    </source>
</evidence>
<evidence type="ECO:0000313" key="2">
    <source>
        <dbReference type="EMBL" id="MCZ4587600.1"/>
    </source>
</evidence>
<dbReference type="Proteomes" id="UP001066327">
    <property type="component" value="Unassembled WGS sequence"/>
</dbReference>
<dbReference type="EMBL" id="JAPWIS010000017">
    <property type="protein sequence ID" value="MCZ4587600.1"/>
    <property type="molecule type" value="Genomic_DNA"/>
</dbReference>
<feature type="transmembrane region" description="Helical" evidence="1">
    <location>
        <begin position="29"/>
        <end position="49"/>
    </location>
</feature>
<protein>
    <recommendedName>
        <fullName evidence="4">Transposase</fullName>
    </recommendedName>
</protein>
<dbReference type="PANTHER" id="PTHR35004">
    <property type="entry name" value="TRANSPOSASE RV3428C-RELATED"/>
    <property type="match status" value="1"/>
</dbReference>
<evidence type="ECO:0008006" key="4">
    <source>
        <dbReference type="Google" id="ProtNLM"/>
    </source>
</evidence>
<gene>
    <name evidence="2" type="ORF">O4328_28595</name>
</gene>
<keyword evidence="1" id="KW-1133">Transmembrane helix</keyword>
<comment type="caution">
    <text evidence="2">The sequence shown here is derived from an EMBL/GenBank/DDBJ whole genome shotgun (WGS) entry which is preliminary data.</text>
</comment>
<sequence>MSQFVRDEMIVSFEVDGVDLALPLNGKRGMFACLICSVLMAVWAFAMILTCSRMLFVQPVLWMDQSSWCASHVADFEFFGGVPARMVCDNLNTGVDRPEPVRPEVRPRLC</sequence>
<keyword evidence="3" id="KW-1185">Reference proteome</keyword>
<accession>A0ABT4NJP1</accession>
<reference evidence="2" key="1">
    <citation type="submission" date="2022-12" db="EMBL/GenBank/DDBJ databases">
        <authorList>
            <person name="Krivoruchko A.V."/>
            <person name="Elkin A."/>
        </authorList>
    </citation>
    <scope>NUCLEOTIDE SEQUENCE</scope>
    <source>
        <strain evidence="2">IEGM 249</strain>
    </source>
</reference>
<keyword evidence="1" id="KW-0812">Transmembrane</keyword>
<dbReference type="RefSeq" id="WP_269591953.1">
    <property type="nucleotide sequence ID" value="NZ_CP130954.1"/>
</dbReference>
<keyword evidence="1" id="KW-0472">Membrane</keyword>
<evidence type="ECO:0000256" key="1">
    <source>
        <dbReference type="SAM" id="Phobius"/>
    </source>
</evidence>